<dbReference type="Gene3D" id="4.10.240.10">
    <property type="entry name" value="Zn(2)-C6 fungal-type DNA-binding domain"/>
    <property type="match status" value="1"/>
</dbReference>
<dbReference type="PANTHER" id="PTHR47782">
    <property type="entry name" value="ZN(II)2CYS6 TRANSCRIPTION FACTOR (EUROFUNG)-RELATED"/>
    <property type="match status" value="1"/>
</dbReference>
<dbReference type="GO" id="GO:0043565">
    <property type="term" value="F:sequence-specific DNA binding"/>
    <property type="evidence" value="ECO:0007669"/>
    <property type="project" value="TreeGrafter"/>
</dbReference>
<name>A0AAD4L8M6_9EURO</name>
<gene>
    <name evidence="10" type="ORF">BGW36DRAFT_311716</name>
</gene>
<keyword evidence="8" id="KW-0472">Membrane</keyword>
<keyword evidence="3" id="KW-0862">Zinc</keyword>
<dbReference type="InterPro" id="IPR052202">
    <property type="entry name" value="Yeast_MetPath_Reg"/>
</dbReference>
<dbReference type="GO" id="GO:0005634">
    <property type="term" value="C:nucleus"/>
    <property type="evidence" value="ECO:0007669"/>
    <property type="project" value="UniProtKB-SubCell"/>
</dbReference>
<comment type="caution">
    <text evidence="10">The sequence shown here is derived from an EMBL/GenBank/DDBJ whole genome shotgun (WGS) entry which is preliminary data.</text>
</comment>
<evidence type="ECO:0000313" key="10">
    <source>
        <dbReference type="EMBL" id="KAH8705919.1"/>
    </source>
</evidence>
<dbReference type="GeneID" id="70242771"/>
<dbReference type="CDD" id="cd12148">
    <property type="entry name" value="fungal_TF_MHR"/>
    <property type="match status" value="1"/>
</dbReference>
<organism evidence="10 11">
    <name type="scientific">Talaromyces proteolyticus</name>
    <dbReference type="NCBI Taxonomy" id="1131652"/>
    <lineage>
        <taxon>Eukaryota</taxon>
        <taxon>Fungi</taxon>
        <taxon>Dikarya</taxon>
        <taxon>Ascomycota</taxon>
        <taxon>Pezizomycotina</taxon>
        <taxon>Eurotiomycetes</taxon>
        <taxon>Eurotiomycetidae</taxon>
        <taxon>Eurotiales</taxon>
        <taxon>Trichocomaceae</taxon>
        <taxon>Talaromyces</taxon>
        <taxon>Talaromyces sect. Bacilispori</taxon>
    </lineage>
</organism>
<dbReference type="Pfam" id="PF04082">
    <property type="entry name" value="Fungal_trans"/>
    <property type="match status" value="1"/>
</dbReference>
<evidence type="ECO:0000256" key="5">
    <source>
        <dbReference type="ARBA" id="ARBA00023125"/>
    </source>
</evidence>
<evidence type="ECO:0000259" key="9">
    <source>
        <dbReference type="PROSITE" id="PS50048"/>
    </source>
</evidence>
<dbReference type="RefSeq" id="XP_046078540.1">
    <property type="nucleotide sequence ID" value="XM_046212484.1"/>
</dbReference>
<dbReference type="SMART" id="SM00066">
    <property type="entry name" value="GAL4"/>
    <property type="match status" value="1"/>
</dbReference>
<dbReference type="SMART" id="SM00906">
    <property type="entry name" value="Fungal_trans"/>
    <property type="match status" value="1"/>
</dbReference>
<evidence type="ECO:0000256" key="7">
    <source>
        <dbReference type="ARBA" id="ARBA00023242"/>
    </source>
</evidence>
<evidence type="ECO:0000256" key="8">
    <source>
        <dbReference type="SAM" id="Phobius"/>
    </source>
</evidence>
<reference evidence="10" key="1">
    <citation type="submission" date="2021-12" db="EMBL/GenBank/DDBJ databases">
        <title>Convergent genome expansion in fungi linked to evolution of root-endophyte symbiosis.</title>
        <authorList>
            <consortium name="DOE Joint Genome Institute"/>
            <person name="Ke Y.-H."/>
            <person name="Bonito G."/>
            <person name="Liao H.-L."/>
            <person name="Looney B."/>
            <person name="Rojas-Flechas A."/>
            <person name="Nash J."/>
            <person name="Hameed K."/>
            <person name="Schadt C."/>
            <person name="Martin F."/>
            <person name="Crous P.W."/>
            <person name="Miettinen O."/>
            <person name="Magnuson J.K."/>
            <person name="Labbe J."/>
            <person name="Jacobson D."/>
            <person name="Doktycz M.J."/>
            <person name="Veneault-Fourrey C."/>
            <person name="Kuo A."/>
            <person name="Mondo S."/>
            <person name="Calhoun S."/>
            <person name="Riley R."/>
            <person name="Ohm R."/>
            <person name="LaButti K."/>
            <person name="Andreopoulos B."/>
            <person name="Pangilinan J."/>
            <person name="Nolan M."/>
            <person name="Tritt A."/>
            <person name="Clum A."/>
            <person name="Lipzen A."/>
            <person name="Daum C."/>
            <person name="Barry K."/>
            <person name="Grigoriev I.V."/>
            <person name="Vilgalys R."/>
        </authorList>
    </citation>
    <scope>NUCLEOTIDE SEQUENCE</scope>
    <source>
        <strain evidence="10">PMI_201</strain>
    </source>
</reference>
<keyword evidence="5" id="KW-0238">DNA-binding</keyword>
<dbReference type="GO" id="GO:0000981">
    <property type="term" value="F:DNA-binding transcription factor activity, RNA polymerase II-specific"/>
    <property type="evidence" value="ECO:0007669"/>
    <property type="project" value="InterPro"/>
</dbReference>
<comment type="subcellular location">
    <subcellularLocation>
        <location evidence="1">Nucleus</location>
    </subcellularLocation>
</comment>
<dbReference type="Pfam" id="PF00172">
    <property type="entry name" value="Zn_clus"/>
    <property type="match status" value="1"/>
</dbReference>
<dbReference type="CDD" id="cd00067">
    <property type="entry name" value="GAL4"/>
    <property type="match status" value="1"/>
</dbReference>
<sequence length="663" mass="74942">MSPSPRRTRAPIACQRCKRRKTKCNGEIPVCSACKKSGTSCIWPSASRVTIPQTEEQSQMLQYTAQLEGKVAELESQLKSQQAREQPNHLIDDLAHNTPGSASSTPFHVNYNGELSTDLVLLSMNATAEPFFVGPTSGFSLSKLVEGILSAAEPTGQDQLNQHLQTDNQGHLPSAELDTVSIQAEDTLIETYFHKVHSRYPFLDRSSFYERLNRQKITSSDAQNHASELFILYMVCAVGSRVVKLHPEIAESASPEIYFAKALRYIDAATTQQSLLRIQALLLLAIYLLRTPGSVSNLGSWHIIGLAVRCAVEMGLHRNFRGQQGKNHSLYSIEVRRRTFWSAYILDRAVSLTLGRPFALAEHDIDVALPLDIDDTTTDENVIKLAQQNGATGTFSTLSSFIHMCRLRRIESKIQHEIFGAGDEIFIPDSSYDEKIDLLRRMLDSWREVIPVQPNCELQGGRGYSIYDTKEFLNIQYSKALRMLLQPRITTTRYSPNDDKTAFYFSLSARAAGDICQYYKTLHQRRPLGWNLLALHSIFMAGLTLLYCIWALRETPNLSVLEDIRACSNVLFAISERWPTANRFRDVFEVLTKKLMETVMNGEVPATNDCEGHDLEQEMDFASPGFESFWTIFDDLVDDEYIRDQFRFDEGENSAFMGFSTSR</sequence>
<dbReference type="InterPro" id="IPR036864">
    <property type="entry name" value="Zn2-C6_fun-type_DNA-bd_sf"/>
</dbReference>
<dbReference type="PROSITE" id="PS50048">
    <property type="entry name" value="ZN2_CY6_FUNGAL_2"/>
    <property type="match status" value="1"/>
</dbReference>
<keyword evidence="2" id="KW-0479">Metal-binding</keyword>
<evidence type="ECO:0000313" key="11">
    <source>
        <dbReference type="Proteomes" id="UP001201262"/>
    </source>
</evidence>
<dbReference type="GO" id="GO:0008270">
    <property type="term" value="F:zinc ion binding"/>
    <property type="evidence" value="ECO:0007669"/>
    <property type="project" value="InterPro"/>
</dbReference>
<evidence type="ECO:0000256" key="2">
    <source>
        <dbReference type="ARBA" id="ARBA00022723"/>
    </source>
</evidence>
<evidence type="ECO:0000256" key="1">
    <source>
        <dbReference type="ARBA" id="ARBA00004123"/>
    </source>
</evidence>
<keyword evidence="11" id="KW-1185">Reference proteome</keyword>
<keyword evidence="4" id="KW-0805">Transcription regulation</keyword>
<dbReference type="InterPro" id="IPR007219">
    <property type="entry name" value="XnlR_reg_dom"/>
</dbReference>
<feature type="transmembrane region" description="Helical" evidence="8">
    <location>
        <begin position="528"/>
        <end position="552"/>
    </location>
</feature>
<proteinExistence type="predicted"/>
<keyword evidence="8" id="KW-0812">Transmembrane</keyword>
<evidence type="ECO:0000256" key="6">
    <source>
        <dbReference type="ARBA" id="ARBA00023163"/>
    </source>
</evidence>
<feature type="domain" description="Zn(2)-C6 fungal-type" evidence="9">
    <location>
        <begin position="13"/>
        <end position="43"/>
    </location>
</feature>
<dbReference type="SUPFAM" id="SSF57701">
    <property type="entry name" value="Zn2/Cys6 DNA-binding domain"/>
    <property type="match status" value="1"/>
</dbReference>
<accession>A0AAD4L8M6</accession>
<dbReference type="InterPro" id="IPR001138">
    <property type="entry name" value="Zn2Cys6_DnaBD"/>
</dbReference>
<dbReference type="AlphaFoldDB" id="A0AAD4L8M6"/>
<dbReference type="PANTHER" id="PTHR47782:SF12">
    <property type="entry name" value="ZN(II)2CYS6 TRANSCRIPTION FACTOR (EUROFUNG)"/>
    <property type="match status" value="1"/>
</dbReference>
<dbReference type="GO" id="GO:0006351">
    <property type="term" value="P:DNA-templated transcription"/>
    <property type="evidence" value="ECO:0007669"/>
    <property type="project" value="InterPro"/>
</dbReference>
<evidence type="ECO:0000256" key="3">
    <source>
        <dbReference type="ARBA" id="ARBA00022833"/>
    </source>
</evidence>
<evidence type="ECO:0000256" key="4">
    <source>
        <dbReference type="ARBA" id="ARBA00023015"/>
    </source>
</evidence>
<keyword evidence="7" id="KW-0539">Nucleus</keyword>
<protein>
    <submittedName>
        <fullName evidence="10">Fungal-specific transcription factor domain-containing protein</fullName>
    </submittedName>
</protein>
<dbReference type="PROSITE" id="PS00463">
    <property type="entry name" value="ZN2_CY6_FUNGAL_1"/>
    <property type="match status" value="1"/>
</dbReference>
<dbReference type="Proteomes" id="UP001201262">
    <property type="component" value="Unassembled WGS sequence"/>
</dbReference>
<dbReference type="GO" id="GO:0045944">
    <property type="term" value="P:positive regulation of transcription by RNA polymerase II"/>
    <property type="evidence" value="ECO:0007669"/>
    <property type="project" value="TreeGrafter"/>
</dbReference>
<keyword evidence="8" id="KW-1133">Transmembrane helix</keyword>
<dbReference type="EMBL" id="JAJTJA010000001">
    <property type="protein sequence ID" value="KAH8705919.1"/>
    <property type="molecule type" value="Genomic_DNA"/>
</dbReference>
<keyword evidence="6" id="KW-0804">Transcription</keyword>